<dbReference type="InterPro" id="IPR018013">
    <property type="entry name" value="Channel_Tsx-like"/>
</dbReference>
<comment type="caution">
    <text evidence="2">The sequence shown here is derived from an EMBL/GenBank/DDBJ whole genome shotgun (WGS) entry which is preliminary data.</text>
</comment>
<sequence length="69" mass="7661">MAGWTAGYNFNIGGQKFSTVNWNEIEFARNSRYAENQGGETGVNGGLSLFWHPVKNIKLVSHTVIRTTS</sequence>
<evidence type="ECO:0000256" key="1">
    <source>
        <dbReference type="ARBA" id="ARBA00008728"/>
    </source>
</evidence>
<name>A0ABQ0JMU9_9VIBR</name>
<dbReference type="Proteomes" id="UP000029223">
    <property type="component" value="Unassembled WGS sequence"/>
</dbReference>
<keyword evidence="3" id="KW-1185">Reference proteome</keyword>
<dbReference type="EMBL" id="BBMS01000069">
    <property type="protein sequence ID" value="GAL29630.1"/>
    <property type="molecule type" value="Genomic_DNA"/>
</dbReference>
<dbReference type="SUPFAM" id="SSF111364">
    <property type="entry name" value="Tsx-like channel"/>
    <property type="match status" value="1"/>
</dbReference>
<reference evidence="3" key="2">
    <citation type="submission" date="2014-09" db="EMBL/GenBank/DDBJ databases">
        <authorList>
            <consortium name="NBRP consortium"/>
            <person name="Sawabe T."/>
            <person name="Meirelles P."/>
            <person name="Nakanishi M."/>
            <person name="Sayaka M."/>
            <person name="Hattori M."/>
            <person name="Ohkuma M."/>
        </authorList>
    </citation>
    <scope>NUCLEOTIDE SEQUENCE [LARGE SCALE GENOMIC DNA]</scope>
    <source>
        <strain evidence="3">JCM 19239</strain>
    </source>
</reference>
<reference evidence="3" key="1">
    <citation type="submission" date="2014-09" db="EMBL/GenBank/DDBJ databases">
        <title>Vibrio variabilis JCM 19239. (C206) whole genome shotgun sequence.</title>
        <authorList>
            <person name="Sawabe T."/>
            <person name="Meirelles P."/>
            <person name="Nakanishi M."/>
            <person name="Sayaka M."/>
            <person name="Hattori M."/>
            <person name="Ohkuma M."/>
        </authorList>
    </citation>
    <scope>NUCLEOTIDE SEQUENCE [LARGE SCALE GENOMIC DNA]</scope>
    <source>
        <strain evidence="3">JCM 19239</strain>
    </source>
</reference>
<proteinExistence type="inferred from homology"/>
<comment type="similarity">
    <text evidence="1">Belongs to the nucleoside-specific channel-forming outer membrane porin (Tsx) (TC 1.B.10) family.</text>
</comment>
<organism evidence="2 3">
    <name type="scientific">Vibrio variabilis</name>
    <dbReference type="NCBI Taxonomy" id="990271"/>
    <lineage>
        <taxon>Bacteria</taxon>
        <taxon>Pseudomonadati</taxon>
        <taxon>Pseudomonadota</taxon>
        <taxon>Gammaproteobacteria</taxon>
        <taxon>Vibrionales</taxon>
        <taxon>Vibrionaceae</taxon>
        <taxon>Vibrio</taxon>
    </lineage>
</organism>
<evidence type="ECO:0000313" key="2">
    <source>
        <dbReference type="EMBL" id="GAL29630.1"/>
    </source>
</evidence>
<protein>
    <submittedName>
        <fullName evidence="2">Exported protein</fullName>
    </submittedName>
</protein>
<dbReference type="Pfam" id="PF03502">
    <property type="entry name" value="Channel_Tsx"/>
    <property type="match status" value="1"/>
</dbReference>
<accession>A0ABQ0JMU9</accession>
<dbReference type="InterPro" id="IPR036777">
    <property type="entry name" value="Channel_Tsx-like_sf"/>
</dbReference>
<gene>
    <name evidence="2" type="ORF">JCM19239_7894</name>
</gene>
<evidence type="ECO:0000313" key="3">
    <source>
        <dbReference type="Proteomes" id="UP000029223"/>
    </source>
</evidence>